<evidence type="ECO:0000313" key="4">
    <source>
        <dbReference type="Proteomes" id="UP000823749"/>
    </source>
</evidence>
<dbReference type="NCBIfam" id="TIGR01640">
    <property type="entry name" value="F_box_assoc_1"/>
    <property type="match status" value="1"/>
</dbReference>
<evidence type="ECO:0008006" key="5">
    <source>
        <dbReference type="Google" id="ProtNLM"/>
    </source>
</evidence>
<dbReference type="Pfam" id="PF00646">
    <property type="entry name" value="F-box"/>
    <property type="match status" value="1"/>
</dbReference>
<dbReference type="InterPro" id="IPR001810">
    <property type="entry name" value="F-box_dom"/>
</dbReference>
<dbReference type="Pfam" id="PF07734">
    <property type="entry name" value="FBA_1"/>
    <property type="match status" value="1"/>
</dbReference>
<gene>
    <name evidence="3" type="ORF">RHGRI_030251</name>
</gene>
<feature type="domain" description="F-box associated beta-propeller type 1" evidence="2">
    <location>
        <begin position="116"/>
        <end position="253"/>
    </location>
</feature>
<evidence type="ECO:0000313" key="3">
    <source>
        <dbReference type="EMBL" id="KAG5529809.1"/>
    </source>
</evidence>
<organism evidence="3 4">
    <name type="scientific">Rhododendron griersonianum</name>
    <dbReference type="NCBI Taxonomy" id="479676"/>
    <lineage>
        <taxon>Eukaryota</taxon>
        <taxon>Viridiplantae</taxon>
        <taxon>Streptophyta</taxon>
        <taxon>Embryophyta</taxon>
        <taxon>Tracheophyta</taxon>
        <taxon>Spermatophyta</taxon>
        <taxon>Magnoliopsida</taxon>
        <taxon>eudicotyledons</taxon>
        <taxon>Gunneridae</taxon>
        <taxon>Pentapetalae</taxon>
        <taxon>asterids</taxon>
        <taxon>Ericales</taxon>
        <taxon>Ericaceae</taxon>
        <taxon>Ericoideae</taxon>
        <taxon>Rhodoreae</taxon>
        <taxon>Rhododendron</taxon>
    </lineage>
</organism>
<accession>A0AAV6IQT8</accession>
<dbReference type="Proteomes" id="UP000823749">
    <property type="component" value="Chromosome 10"/>
</dbReference>
<dbReference type="SUPFAM" id="SSF81383">
    <property type="entry name" value="F-box domain"/>
    <property type="match status" value="1"/>
</dbReference>
<dbReference type="Gene3D" id="1.20.1280.50">
    <property type="match status" value="1"/>
</dbReference>
<feature type="domain" description="F-box" evidence="1">
    <location>
        <begin position="27"/>
        <end position="63"/>
    </location>
</feature>
<dbReference type="AlphaFoldDB" id="A0AAV6IQT8"/>
<dbReference type="InterPro" id="IPR055290">
    <property type="entry name" value="At3g26010-like"/>
</dbReference>
<dbReference type="PANTHER" id="PTHR35546">
    <property type="entry name" value="F-BOX PROTEIN INTERACTION DOMAIN PROTEIN-RELATED"/>
    <property type="match status" value="1"/>
</dbReference>
<dbReference type="InterPro" id="IPR017451">
    <property type="entry name" value="F-box-assoc_interact_dom"/>
</dbReference>
<proteinExistence type="predicted"/>
<dbReference type="CDD" id="cd22157">
    <property type="entry name" value="F-box_AtFBW1-like"/>
    <property type="match status" value="1"/>
</dbReference>
<name>A0AAV6IQT8_9ERIC</name>
<keyword evidence="4" id="KW-1185">Reference proteome</keyword>
<evidence type="ECO:0000259" key="2">
    <source>
        <dbReference type="Pfam" id="PF07734"/>
    </source>
</evidence>
<evidence type="ECO:0000259" key="1">
    <source>
        <dbReference type="Pfam" id="PF00646"/>
    </source>
</evidence>
<sequence length="354" mass="40113">MSKKIVLSNNKSKLSLACSAEIIASNIDLLTGILLRVPAKSLIRCKSVSKQWVSLISDARFCRNHTQQNPSPPISGLYFYSICGRITRVSFHDHPRTTLPNFSFLDGSGSGSGRTVLHSSNGLMLCTIEFYDFVVCNLTTQKFVVLPKLAAVSKSYFRLQYYLIYDPKKSPYYKVVVIRFTYDLDTSQFDVYSSKSGSWKSTVATHRIPNAWLGYGAVWNGKIIWMNCWPGQECCSEHDHFYFEFDLDAERPTTAGVQSPAGYHIKEILYFGECGGRLLLIQNSYWYNTTEFCRVLEMIDGESNYRWTVKYRIDLKHLPLPPRSAYGYSVVSVTNVGANENDLALVLYAGGKFI</sequence>
<dbReference type="InterPro" id="IPR006527">
    <property type="entry name" value="F-box-assoc_dom_typ1"/>
</dbReference>
<dbReference type="InterPro" id="IPR036047">
    <property type="entry name" value="F-box-like_dom_sf"/>
</dbReference>
<reference evidence="3" key="1">
    <citation type="submission" date="2020-08" db="EMBL/GenBank/DDBJ databases">
        <title>Plant Genome Project.</title>
        <authorList>
            <person name="Zhang R.-G."/>
        </authorList>
    </citation>
    <scope>NUCLEOTIDE SEQUENCE</scope>
    <source>
        <strain evidence="3">WSP0</strain>
        <tissue evidence="3">Leaf</tissue>
    </source>
</reference>
<comment type="caution">
    <text evidence="3">The sequence shown here is derived from an EMBL/GenBank/DDBJ whole genome shotgun (WGS) entry which is preliminary data.</text>
</comment>
<protein>
    <recommendedName>
        <fullName evidence="5">F-box domain-containing protein</fullName>
    </recommendedName>
</protein>
<dbReference type="PANTHER" id="PTHR35546:SF25">
    <property type="entry name" value="F-BOX DOMAIN-CONTAINING PROTEIN"/>
    <property type="match status" value="1"/>
</dbReference>
<dbReference type="EMBL" id="JACTNZ010000010">
    <property type="protein sequence ID" value="KAG5529809.1"/>
    <property type="molecule type" value="Genomic_DNA"/>
</dbReference>